<dbReference type="InterPro" id="IPR037151">
    <property type="entry name" value="AlkB-like_sf"/>
</dbReference>
<dbReference type="KEGG" id="phet:94286320"/>
<dbReference type="AlphaFoldDB" id="A0A836KY44"/>
<protein>
    <recommendedName>
        <fullName evidence="2">Fe2OG dioxygenase domain-containing protein</fullName>
    </recommendedName>
</protein>
<proteinExistence type="predicted"/>
<feature type="compositionally biased region" description="Basic and acidic residues" evidence="1">
    <location>
        <begin position="131"/>
        <end position="141"/>
    </location>
</feature>
<dbReference type="InterPro" id="IPR032857">
    <property type="entry name" value="ALKBH4"/>
</dbReference>
<gene>
    <name evidence="3" type="ORF">JKF63_00191</name>
</gene>
<dbReference type="EMBL" id="JAFJZO010000036">
    <property type="protein sequence ID" value="KAG5490072.1"/>
    <property type="molecule type" value="Genomic_DNA"/>
</dbReference>
<dbReference type="Pfam" id="PF13532">
    <property type="entry name" value="2OG-FeII_Oxy_2"/>
    <property type="match status" value="1"/>
</dbReference>
<feature type="domain" description="Fe2OG dioxygenase" evidence="2">
    <location>
        <begin position="182"/>
        <end position="276"/>
    </location>
</feature>
<feature type="region of interest" description="Disordered" evidence="1">
    <location>
        <begin position="125"/>
        <end position="145"/>
    </location>
</feature>
<evidence type="ECO:0000259" key="2">
    <source>
        <dbReference type="PROSITE" id="PS51471"/>
    </source>
</evidence>
<dbReference type="GeneID" id="94286320"/>
<evidence type="ECO:0000256" key="1">
    <source>
        <dbReference type="SAM" id="MobiDB-lite"/>
    </source>
</evidence>
<dbReference type="Gene3D" id="2.60.120.590">
    <property type="entry name" value="Alpha-ketoglutarate-dependent dioxygenase AlkB-like"/>
    <property type="match status" value="1"/>
</dbReference>
<evidence type="ECO:0000313" key="3">
    <source>
        <dbReference type="EMBL" id="KAG5490072.1"/>
    </source>
</evidence>
<dbReference type="OrthoDB" id="442860at2759"/>
<dbReference type="InterPro" id="IPR005123">
    <property type="entry name" value="Oxoglu/Fe-dep_dioxygenase_dom"/>
</dbReference>
<sequence length="297" mass="33642">MDECSSACTCCGIRFCTKCWDSTRVQKLFNGEVPLESASSIIEKQQQNERLSSCSFAIIGRSTVSCCIECMRVFEFEGPIKSCADHDCAKALSFTISGLTVFQNVLTEEQETALIRYLDNPHPFPQWKESQSGRRKQDYGPRRNFKKKKVKSAEIPAMPLAFEPLFATISSMTSHHTGRAYKIAEVSALEYVEGKMSNFDPHIDDTWLWGDRIAGLNLNEACAMTFVNSHGVCCDVYFPRRSFFLMCGDSRYKWMHGIRPEYIRGRRVSLTFRELSDEILADAKTSEMVLSAASTFV</sequence>
<comment type="caution">
    <text evidence="3">The sequence shown here is derived from an EMBL/GenBank/DDBJ whole genome shotgun (WGS) entry which is preliminary data.</text>
</comment>
<keyword evidence="4" id="KW-1185">Reference proteome</keyword>
<dbReference type="GO" id="GO:0016491">
    <property type="term" value="F:oxidoreductase activity"/>
    <property type="evidence" value="ECO:0007669"/>
    <property type="project" value="TreeGrafter"/>
</dbReference>
<organism evidence="3 4">
    <name type="scientific">Porcisia hertigi</name>
    <dbReference type="NCBI Taxonomy" id="2761500"/>
    <lineage>
        <taxon>Eukaryota</taxon>
        <taxon>Discoba</taxon>
        <taxon>Euglenozoa</taxon>
        <taxon>Kinetoplastea</taxon>
        <taxon>Metakinetoplastina</taxon>
        <taxon>Trypanosomatida</taxon>
        <taxon>Trypanosomatidae</taxon>
        <taxon>Leishmaniinae</taxon>
        <taxon>Porcisia</taxon>
    </lineage>
</organism>
<dbReference type="InterPro" id="IPR027450">
    <property type="entry name" value="AlkB-like"/>
</dbReference>
<dbReference type="GO" id="GO:0032451">
    <property type="term" value="F:demethylase activity"/>
    <property type="evidence" value="ECO:0007669"/>
    <property type="project" value="TreeGrafter"/>
</dbReference>
<name>A0A836KY44_9TRYP</name>
<dbReference type="GO" id="GO:0070988">
    <property type="term" value="P:demethylation"/>
    <property type="evidence" value="ECO:0007669"/>
    <property type="project" value="InterPro"/>
</dbReference>
<dbReference type="SUPFAM" id="SSF51197">
    <property type="entry name" value="Clavaminate synthase-like"/>
    <property type="match status" value="1"/>
</dbReference>
<dbReference type="PANTHER" id="PTHR12463:SF1">
    <property type="entry name" value="2-OXOGLUTARATE AND FE-DEPENDENT OXYGENASE FAMILY PROTEIN"/>
    <property type="match status" value="1"/>
</dbReference>
<dbReference type="PROSITE" id="PS51471">
    <property type="entry name" value="FE2OG_OXY"/>
    <property type="match status" value="1"/>
</dbReference>
<evidence type="ECO:0000313" key="4">
    <source>
        <dbReference type="Proteomes" id="UP000674318"/>
    </source>
</evidence>
<accession>A0A836KY44</accession>
<dbReference type="RefSeq" id="XP_067752400.1">
    <property type="nucleotide sequence ID" value="XM_067896243.1"/>
</dbReference>
<reference evidence="3 4" key="1">
    <citation type="submission" date="2021-02" db="EMBL/GenBank/DDBJ databases">
        <title>Porcisia hertigi Genome sequencing and assembly.</title>
        <authorList>
            <person name="Almutairi H."/>
            <person name="Gatherer D."/>
        </authorList>
    </citation>
    <scope>NUCLEOTIDE SEQUENCE [LARGE SCALE GENOMIC DNA]</scope>
    <source>
        <strain evidence="3 4">C119</strain>
    </source>
</reference>
<dbReference type="PANTHER" id="PTHR12463">
    <property type="entry name" value="OXYGENASE-RELATED"/>
    <property type="match status" value="1"/>
</dbReference>
<dbReference type="Proteomes" id="UP000674318">
    <property type="component" value="Unassembled WGS sequence"/>
</dbReference>